<dbReference type="AlphaFoldDB" id="A0A4R3W049"/>
<dbReference type="EMBL" id="SMBZ01000011">
    <property type="protein sequence ID" value="TCV17140.1"/>
    <property type="molecule type" value="Genomic_DNA"/>
</dbReference>
<reference evidence="1 2" key="1">
    <citation type="submission" date="2019-03" db="EMBL/GenBank/DDBJ databases">
        <title>Genomic Encyclopedia of Type Strains, Phase IV (KMG-IV): sequencing the most valuable type-strain genomes for metagenomic binning, comparative biology and taxonomic classification.</title>
        <authorList>
            <person name="Goeker M."/>
        </authorList>
    </citation>
    <scope>NUCLEOTIDE SEQUENCE [LARGE SCALE GENOMIC DNA]</scope>
    <source>
        <strain evidence="1 2">DSM 22362</strain>
    </source>
</reference>
<evidence type="ECO:0000313" key="1">
    <source>
        <dbReference type="EMBL" id="TCV17140.1"/>
    </source>
</evidence>
<dbReference type="RefSeq" id="WP_132777225.1">
    <property type="nucleotide sequence ID" value="NZ_SMBZ01000011.1"/>
</dbReference>
<sequence length="286" mass="33619">MERTFFAFRYLITKNSSQYDLFGEEINKEQLVKEVLNNLKEAKKITWDNSDSKYIFTGIDTYENLYFLKFARESNNFINEEVENDIVRRGITEPKFVYLIIDQIHQIVLIESNKSVFANTLTVSKLLKYYLNEKINSKSYIINIFPLATPDKFWNVVNNAELIYDIKLELNAPNMAFFGKKKAQQILKIIHNETNNDELDISFKNSKGELNVDENGLGKFIDYIREVGGQYMMKFKIIANEKFRYFKSSDDKFSTNLDISDNFSSTESKEYVKDKIEKISTLKTRE</sequence>
<accession>A0A4R3W049</accession>
<dbReference type="Proteomes" id="UP000295197">
    <property type="component" value="Unassembled WGS sequence"/>
</dbReference>
<evidence type="ECO:0000313" key="2">
    <source>
        <dbReference type="Proteomes" id="UP000295197"/>
    </source>
</evidence>
<dbReference type="OrthoDB" id="9780884at2"/>
<proteinExistence type="predicted"/>
<name>A0A4R3W049_9SPHI</name>
<organism evidence="1 2">
    <name type="scientific">Sphingobacterium alimentarium</name>
    <dbReference type="NCBI Taxonomy" id="797292"/>
    <lineage>
        <taxon>Bacteria</taxon>
        <taxon>Pseudomonadati</taxon>
        <taxon>Bacteroidota</taxon>
        <taxon>Sphingobacteriia</taxon>
        <taxon>Sphingobacteriales</taxon>
        <taxon>Sphingobacteriaceae</taxon>
        <taxon>Sphingobacterium</taxon>
    </lineage>
</organism>
<protein>
    <submittedName>
        <fullName evidence="1">Uncharacterized protein</fullName>
    </submittedName>
</protein>
<comment type="caution">
    <text evidence="1">The sequence shown here is derived from an EMBL/GenBank/DDBJ whole genome shotgun (WGS) entry which is preliminary data.</text>
</comment>
<gene>
    <name evidence="1" type="ORF">EDC17_101157</name>
</gene>
<keyword evidence="2" id="KW-1185">Reference proteome</keyword>